<dbReference type="Gene3D" id="3.30.70.2940">
    <property type="match status" value="1"/>
</dbReference>
<sequence>MRVIIEPNDVLLFRELKYFEAGTDHVARSTLPLPQTVAGAIRSKILFEQDFSQEAKDYVGYRKEEPENLTIDGVFLWDAEELFATPMDIAELDSSRCYITRIEEFGAEFFHPSADPCGGFIKLRDLVTYLEGELEVENLKVLNVLRERRVGISLKFPRDSNSTLQPPTC</sequence>
<reference evidence="1" key="1">
    <citation type="journal article" date="2020" name="mSystems">
        <title>Genome- and Community-Level Interaction Insights into Carbon Utilization and Element Cycling Functions of Hydrothermarchaeota in Hydrothermal Sediment.</title>
        <authorList>
            <person name="Zhou Z."/>
            <person name="Liu Y."/>
            <person name="Xu W."/>
            <person name="Pan J."/>
            <person name="Luo Z.H."/>
            <person name="Li M."/>
        </authorList>
    </citation>
    <scope>NUCLEOTIDE SEQUENCE [LARGE SCALE GENOMIC DNA]</scope>
    <source>
        <strain evidence="1">SpSt-10</strain>
    </source>
</reference>
<dbReference type="Pfam" id="PF09700">
    <property type="entry name" value="Cas_Cmr3"/>
    <property type="match status" value="1"/>
</dbReference>
<protein>
    <submittedName>
        <fullName evidence="1">Uncharacterized protein</fullName>
    </submittedName>
</protein>
<dbReference type="InterPro" id="IPR019117">
    <property type="entry name" value="CRISPR-assoc_protein_Cmr3"/>
</dbReference>
<gene>
    <name evidence="1" type="ORF">ENL48_00145</name>
</gene>
<comment type="caution">
    <text evidence="1">The sequence shown here is derived from an EMBL/GenBank/DDBJ whole genome shotgun (WGS) entry which is preliminary data.</text>
</comment>
<name>A0A7J3TFW2_9EURY</name>
<organism evidence="1">
    <name type="scientific">Geoglobus ahangari</name>
    <dbReference type="NCBI Taxonomy" id="113653"/>
    <lineage>
        <taxon>Archaea</taxon>
        <taxon>Methanobacteriati</taxon>
        <taxon>Methanobacteriota</taxon>
        <taxon>Archaeoglobi</taxon>
        <taxon>Archaeoglobales</taxon>
        <taxon>Archaeoglobaceae</taxon>
        <taxon>Geoglobus</taxon>
    </lineage>
</organism>
<accession>A0A7J3TFW2</accession>
<proteinExistence type="predicted"/>
<dbReference type="EMBL" id="DRUC01000004">
    <property type="protein sequence ID" value="HHF47665.1"/>
    <property type="molecule type" value="Genomic_DNA"/>
</dbReference>
<dbReference type="AlphaFoldDB" id="A0A7J3TFW2"/>
<evidence type="ECO:0000313" key="1">
    <source>
        <dbReference type="EMBL" id="HHF47665.1"/>
    </source>
</evidence>